<evidence type="ECO:0008006" key="3">
    <source>
        <dbReference type="Google" id="ProtNLM"/>
    </source>
</evidence>
<reference evidence="2" key="1">
    <citation type="journal article" date="2013" name="J. Plant Res.">
        <title>Effect of fungi and light on seed germination of three Opuntia species from semiarid lands of central Mexico.</title>
        <authorList>
            <person name="Delgado-Sanchez P."/>
            <person name="Jimenez-Bremont J.F."/>
            <person name="Guerrero-Gonzalez Mde L."/>
            <person name="Flores J."/>
        </authorList>
    </citation>
    <scope>NUCLEOTIDE SEQUENCE</scope>
    <source>
        <tissue evidence="2">Cladode</tissue>
    </source>
</reference>
<dbReference type="EMBL" id="GISG01127432">
    <property type="protein sequence ID" value="MBA4642178.1"/>
    <property type="molecule type" value="Transcribed_RNA"/>
</dbReference>
<organism evidence="2">
    <name type="scientific">Opuntia streptacantha</name>
    <name type="common">Prickly pear cactus</name>
    <name type="synonym">Opuntia cardona</name>
    <dbReference type="NCBI Taxonomy" id="393608"/>
    <lineage>
        <taxon>Eukaryota</taxon>
        <taxon>Viridiplantae</taxon>
        <taxon>Streptophyta</taxon>
        <taxon>Embryophyta</taxon>
        <taxon>Tracheophyta</taxon>
        <taxon>Spermatophyta</taxon>
        <taxon>Magnoliopsida</taxon>
        <taxon>eudicotyledons</taxon>
        <taxon>Gunneridae</taxon>
        <taxon>Pentapetalae</taxon>
        <taxon>Caryophyllales</taxon>
        <taxon>Cactineae</taxon>
        <taxon>Cactaceae</taxon>
        <taxon>Opuntioideae</taxon>
        <taxon>Opuntia</taxon>
    </lineage>
</organism>
<accession>A0A7C8ZFU3</accession>
<feature type="region of interest" description="Disordered" evidence="1">
    <location>
        <begin position="116"/>
        <end position="135"/>
    </location>
</feature>
<dbReference type="AlphaFoldDB" id="A0A7C8ZFU3"/>
<dbReference type="PANTHER" id="PTHR34049">
    <property type="entry name" value="F-BOX PROTEIN SKIP27"/>
    <property type="match status" value="1"/>
</dbReference>
<feature type="region of interest" description="Disordered" evidence="1">
    <location>
        <begin position="74"/>
        <end position="103"/>
    </location>
</feature>
<protein>
    <recommendedName>
        <fullName evidence="3">F-box domain-containing protein</fullName>
    </recommendedName>
</protein>
<proteinExistence type="predicted"/>
<sequence length="135" mass="15653">MKLGLVARTLRLRLRLRLSLKIKVICGVDHDDLKQLFHVSKTVRDATLIAKQFHFAYSTPSKTRAFRNSIESLSNPSNFDMDFEAPNAPKQSRRRNRPQISGKKLEDISIALFADDDDDHSQRRPRRSLFMETEI</sequence>
<dbReference type="InterPro" id="IPR045286">
    <property type="entry name" value="FBS1-like"/>
</dbReference>
<evidence type="ECO:0000313" key="2">
    <source>
        <dbReference type="EMBL" id="MBA4642178.1"/>
    </source>
</evidence>
<name>A0A7C8ZFU3_OPUST</name>
<evidence type="ECO:0000256" key="1">
    <source>
        <dbReference type="SAM" id="MobiDB-lite"/>
    </source>
</evidence>
<reference evidence="2" key="2">
    <citation type="submission" date="2020-07" db="EMBL/GenBank/DDBJ databases">
        <authorList>
            <person name="Vera ALvarez R."/>
            <person name="Arias-Moreno D.M."/>
            <person name="Jimenez-Jacinto V."/>
            <person name="Jimenez-Bremont J.F."/>
            <person name="Swaminathan K."/>
            <person name="Moose S.P."/>
            <person name="Guerrero-Gonzalez M.L."/>
            <person name="Marino-Ramirez L."/>
            <person name="Landsman D."/>
            <person name="Rodriguez-Kessler M."/>
            <person name="Delgado-Sanchez P."/>
        </authorList>
    </citation>
    <scope>NUCLEOTIDE SEQUENCE</scope>
    <source>
        <tissue evidence="2">Cladode</tissue>
    </source>
</reference>
<dbReference type="PANTHER" id="PTHR34049:SF1">
    <property type="entry name" value="F-BOX PROTEIN SKIP27"/>
    <property type="match status" value="1"/>
</dbReference>